<gene>
    <name evidence="2" type="ORF">GZH47_11860</name>
</gene>
<dbReference type="SUPFAM" id="SSF52540">
    <property type="entry name" value="P-loop containing nucleoside triphosphate hydrolases"/>
    <property type="match status" value="1"/>
</dbReference>
<protein>
    <submittedName>
        <fullName evidence="2">AAA family ATPase</fullName>
    </submittedName>
</protein>
<dbReference type="EMBL" id="CP048286">
    <property type="protein sequence ID" value="QHW35050.1"/>
    <property type="molecule type" value="Genomic_DNA"/>
</dbReference>
<accession>A0A6C0P8V9</accession>
<dbReference type="Pfam" id="PF13614">
    <property type="entry name" value="AAA_31"/>
    <property type="match status" value="1"/>
</dbReference>
<dbReference type="KEGG" id="prz:GZH47_11860"/>
<organism evidence="2 3">
    <name type="scientific">Paenibacillus rhizovicinus</name>
    <dbReference type="NCBI Taxonomy" id="2704463"/>
    <lineage>
        <taxon>Bacteria</taxon>
        <taxon>Bacillati</taxon>
        <taxon>Bacillota</taxon>
        <taxon>Bacilli</taxon>
        <taxon>Bacillales</taxon>
        <taxon>Paenibacillaceae</taxon>
        <taxon>Paenibacillus</taxon>
    </lineage>
</organism>
<dbReference type="AlphaFoldDB" id="A0A6C0P8V9"/>
<keyword evidence="3" id="KW-1185">Reference proteome</keyword>
<evidence type="ECO:0000313" key="2">
    <source>
        <dbReference type="EMBL" id="QHW35050.1"/>
    </source>
</evidence>
<dbReference type="InterPro" id="IPR050678">
    <property type="entry name" value="DNA_Partitioning_ATPase"/>
</dbReference>
<dbReference type="CDD" id="cd02042">
    <property type="entry name" value="ParAB_family"/>
    <property type="match status" value="1"/>
</dbReference>
<name>A0A6C0P8V9_9BACL</name>
<dbReference type="InterPro" id="IPR027417">
    <property type="entry name" value="P-loop_NTPase"/>
</dbReference>
<sequence length="312" mass="35405">MPTVVSMINWKGGVGKTTLTLQLGIALNKFHNKRVLLIDLDPQCNLSFVALGIESYVDKVYNQGVHSLKSVFDAYFSDTEIDAKMVIQNKVVNSRPGKVYTNVHMVLSHQELVLLDLRLARSRKSGRDHKEETSFEIEKLAILKRVIDQVADDYDYVLLDCPPNVNLVTQNAFYASNYFVVPAIPDFLSTTGISLIRDYMEKFNTDFRNMHQYAEYGELYNDTQFGGIIFNMVDEYGGGPKRTHQETLTSIQSQHPSFVFSEFITDGDGISVAGSVNLPIYAHEYLPRSNSNAKKQAEYFEKLSNEFILKIK</sequence>
<evidence type="ECO:0000259" key="1">
    <source>
        <dbReference type="Pfam" id="PF13614"/>
    </source>
</evidence>
<reference evidence="2 3" key="1">
    <citation type="submission" date="2020-02" db="EMBL/GenBank/DDBJ databases">
        <title>Paenibacillus sp. nov., isolated from rhizosphere soil of tomato.</title>
        <authorList>
            <person name="Weon H.-Y."/>
            <person name="Lee S.A."/>
        </authorList>
    </citation>
    <scope>NUCLEOTIDE SEQUENCE [LARGE SCALE GENOMIC DNA]</scope>
    <source>
        <strain evidence="2 3">14171R-81</strain>
    </source>
</reference>
<dbReference type="PANTHER" id="PTHR13696:SF99">
    <property type="entry name" value="COBYRINIC ACID AC-DIAMIDE SYNTHASE"/>
    <property type="match status" value="1"/>
</dbReference>
<feature type="domain" description="AAA" evidence="1">
    <location>
        <begin position="4"/>
        <end position="207"/>
    </location>
</feature>
<dbReference type="InterPro" id="IPR025669">
    <property type="entry name" value="AAA_dom"/>
</dbReference>
<dbReference type="PANTHER" id="PTHR13696">
    <property type="entry name" value="P-LOOP CONTAINING NUCLEOSIDE TRIPHOSPHATE HYDROLASE"/>
    <property type="match status" value="1"/>
</dbReference>
<evidence type="ECO:0000313" key="3">
    <source>
        <dbReference type="Proteomes" id="UP000479114"/>
    </source>
</evidence>
<proteinExistence type="predicted"/>
<dbReference type="Gene3D" id="3.40.50.300">
    <property type="entry name" value="P-loop containing nucleotide triphosphate hydrolases"/>
    <property type="match status" value="1"/>
</dbReference>
<dbReference type="Proteomes" id="UP000479114">
    <property type="component" value="Chromosome"/>
</dbReference>